<evidence type="ECO:0000313" key="1">
    <source>
        <dbReference type="EMBL" id="MTJ42557.1"/>
    </source>
</evidence>
<gene>
    <name evidence="1" type="ORF">FJR39_04670</name>
</gene>
<dbReference type="EMBL" id="VILF01000001">
    <property type="protein sequence ID" value="MTJ42557.1"/>
    <property type="molecule type" value="Genomic_DNA"/>
</dbReference>
<evidence type="ECO:0000313" key="2">
    <source>
        <dbReference type="Proteomes" id="UP001517388"/>
    </source>
</evidence>
<organism evidence="1 2">
    <name type="scientific">Dolichospermum flos-aquae UHCC 0037</name>
    <dbReference type="NCBI Taxonomy" id="2590026"/>
    <lineage>
        <taxon>Bacteria</taxon>
        <taxon>Bacillati</taxon>
        <taxon>Cyanobacteriota</taxon>
        <taxon>Cyanophyceae</taxon>
        <taxon>Nostocales</taxon>
        <taxon>Aphanizomenonaceae</taxon>
        <taxon>Dolichospermum</taxon>
    </lineage>
</organism>
<reference evidence="2" key="1">
    <citation type="journal article" date="2020" name="Toxins">
        <title>Phylogenomic Analysis of Secondary Metabolism in the Toxic Cyanobacterial Genera Anabaena, Dolichospermum and Aphanizomenon.</title>
        <authorList>
            <person name="Oesterholm J."/>
            <person name="Popin R.V."/>
            <person name="Fewer D.P."/>
            <person name="Sivonen K."/>
        </authorList>
    </citation>
    <scope>NUCLEOTIDE SEQUENCE [LARGE SCALE GENOMIC DNA]</scope>
    <source>
        <strain evidence="2">UHCC 0037</strain>
    </source>
</reference>
<accession>A0ACC7S4Z0</accession>
<protein>
    <submittedName>
        <fullName evidence="1">Uncharacterized protein</fullName>
    </submittedName>
</protein>
<name>A0ACC7S4Z0_DOLFA</name>
<proteinExistence type="predicted"/>
<keyword evidence="2" id="KW-1185">Reference proteome</keyword>
<sequence>MEKEKPDDIKLKQLAKRYQEKKKDIESVSNQLNETQNAENKNQLERQINRLYEELEKIDQEVEILKSSTPSTNTNRDFTKKPIPSLLPHLCDRTVFNENIIQKELIIVIFIKYKNQVSKKTQINRRRFFCLNQDVQDSLMVLLMGFLIMIFIDCFIKVFPVFPGNIIV</sequence>
<comment type="caution">
    <text evidence="1">The sequence shown here is derived from an EMBL/GenBank/DDBJ whole genome shotgun (WGS) entry which is preliminary data.</text>
</comment>
<dbReference type="Proteomes" id="UP001517388">
    <property type="component" value="Unassembled WGS sequence"/>
</dbReference>